<name>A0A165DVJ1_EXIGL</name>
<sequence length="52" mass="5519">MWSDDHDASLASHIDGLLDDALGDQEVVCVISTASPSAVSLTIVFHLQRQPG</sequence>
<dbReference type="EMBL" id="KV426188">
    <property type="protein sequence ID" value="KZV85458.1"/>
    <property type="molecule type" value="Genomic_DNA"/>
</dbReference>
<organism evidence="1 2">
    <name type="scientific">Exidia glandulosa HHB12029</name>
    <dbReference type="NCBI Taxonomy" id="1314781"/>
    <lineage>
        <taxon>Eukaryota</taxon>
        <taxon>Fungi</taxon>
        <taxon>Dikarya</taxon>
        <taxon>Basidiomycota</taxon>
        <taxon>Agaricomycotina</taxon>
        <taxon>Agaricomycetes</taxon>
        <taxon>Auriculariales</taxon>
        <taxon>Exidiaceae</taxon>
        <taxon>Exidia</taxon>
    </lineage>
</organism>
<evidence type="ECO:0000313" key="2">
    <source>
        <dbReference type="Proteomes" id="UP000077266"/>
    </source>
</evidence>
<accession>A0A165DVJ1</accession>
<dbReference type="InParanoid" id="A0A165DVJ1"/>
<proteinExistence type="predicted"/>
<keyword evidence="2" id="KW-1185">Reference proteome</keyword>
<dbReference type="Proteomes" id="UP000077266">
    <property type="component" value="Unassembled WGS sequence"/>
</dbReference>
<reference evidence="1 2" key="1">
    <citation type="journal article" date="2016" name="Mol. Biol. Evol.">
        <title>Comparative Genomics of Early-Diverging Mushroom-Forming Fungi Provides Insights into the Origins of Lignocellulose Decay Capabilities.</title>
        <authorList>
            <person name="Nagy L.G."/>
            <person name="Riley R."/>
            <person name="Tritt A."/>
            <person name="Adam C."/>
            <person name="Daum C."/>
            <person name="Floudas D."/>
            <person name="Sun H."/>
            <person name="Yadav J.S."/>
            <person name="Pangilinan J."/>
            <person name="Larsson K.H."/>
            <person name="Matsuura K."/>
            <person name="Barry K."/>
            <person name="Labutti K."/>
            <person name="Kuo R."/>
            <person name="Ohm R.A."/>
            <person name="Bhattacharya S.S."/>
            <person name="Shirouzu T."/>
            <person name="Yoshinaga Y."/>
            <person name="Martin F.M."/>
            <person name="Grigoriev I.V."/>
            <person name="Hibbett D.S."/>
        </authorList>
    </citation>
    <scope>NUCLEOTIDE SEQUENCE [LARGE SCALE GENOMIC DNA]</scope>
    <source>
        <strain evidence="1 2">HHB12029</strain>
    </source>
</reference>
<evidence type="ECO:0000313" key="1">
    <source>
        <dbReference type="EMBL" id="KZV85458.1"/>
    </source>
</evidence>
<dbReference type="AlphaFoldDB" id="A0A165DVJ1"/>
<protein>
    <submittedName>
        <fullName evidence="1">Uncharacterized protein</fullName>
    </submittedName>
</protein>
<gene>
    <name evidence="1" type="ORF">EXIGLDRAFT_726118</name>
</gene>